<evidence type="ECO:0000259" key="18">
    <source>
        <dbReference type="PROSITE" id="PS52012"/>
    </source>
</evidence>
<keyword evidence="10 15" id="KW-0408">Iron</keyword>
<dbReference type="HOGENOM" id="CLU_877229_0_0_1"/>
<feature type="disulfide bond" evidence="15">
    <location>
        <begin position="34"/>
        <end position="74"/>
    </location>
</feature>
<dbReference type="GO" id="GO:0098552">
    <property type="term" value="C:side of membrane"/>
    <property type="evidence" value="ECO:0007669"/>
    <property type="project" value="UniProtKB-KW"/>
</dbReference>
<evidence type="ECO:0000313" key="19">
    <source>
        <dbReference type="EMBL" id="EPS44168.1"/>
    </source>
</evidence>
<dbReference type="STRING" id="1284197.S8BXC4"/>
<accession>S8BXC4</accession>
<comment type="similarity">
    <text evidence="3">Belongs to the RBT5 family.</text>
</comment>
<reference evidence="20" key="2">
    <citation type="submission" date="2013-04" db="EMBL/GenBank/DDBJ databases">
        <title>Genomic mechanisms accounting for the adaptation to parasitism in nematode-trapping fungi.</title>
        <authorList>
            <person name="Ahren D.G."/>
        </authorList>
    </citation>
    <scope>NUCLEOTIDE SEQUENCE [LARGE SCALE GENOMIC DNA]</scope>
    <source>
        <strain evidence="20">CBS 200.50</strain>
    </source>
</reference>
<keyword evidence="8 15" id="KW-0479">Metal-binding</keyword>
<comment type="subcellular location">
    <subcellularLocation>
        <location evidence="1">Cell membrane</location>
        <topology evidence="1">Lipid-anchor</topology>
        <topology evidence="1">GPI-anchor</topology>
    </subcellularLocation>
    <subcellularLocation>
        <location evidence="2">Secreted</location>
    </subcellularLocation>
</comment>
<evidence type="ECO:0000256" key="4">
    <source>
        <dbReference type="ARBA" id="ARBA00022475"/>
    </source>
</evidence>
<dbReference type="InterPro" id="IPR051735">
    <property type="entry name" value="CFEM_domain"/>
</dbReference>
<keyword evidence="14" id="KW-0449">Lipoprotein</keyword>
<keyword evidence="13" id="KW-0325">Glycoprotein</keyword>
<feature type="domain" description="CFEM" evidence="18">
    <location>
        <begin position="6"/>
        <end position="117"/>
    </location>
</feature>
<evidence type="ECO:0000256" key="1">
    <source>
        <dbReference type="ARBA" id="ARBA00004609"/>
    </source>
</evidence>
<name>S8BXC4_DACHA</name>
<evidence type="ECO:0000313" key="20">
    <source>
        <dbReference type="Proteomes" id="UP000015100"/>
    </source>
</evidence>
<keyword evidence="5" id="KW-0964">Secreted</keyword>
<dbReference type="PANTHER" id="PTHR37928:SF2">
    <property type="entry name" value="GPI ANCHORED CFEM DOMAIN PROTEIN (AFU_ORTHOLOGUE AFUA_6G10580)"/>
    <property type="match status" value="1"/>
</dbReference>
<proteinExistence type="inferred from homology"/>
<dbReference type="SMART" id="SM00747">
    <property type="entry name" value="CFEM"/>
    <property type="match status" value="1"/>
</dbReference>
<keyword evidence="4" id="KW-1003">Cell membrane</keyword>
<dbReference type="OrthoDB" id="5374785at2759"/>
<feature type="chain" id="PRO_5004548672" description="CFEM domain-containing protein" evidence="17">
    <location>
        <begin position="22"/>
        <end position="317"/>
    </location>
</feature>
<keyword evidence="7" id="KW-0336">GPI-anchor</keyword>
<evidence type="ECO:0000256" key="13">
    <source>
        <dbReference type="ARBA" id="ARBA00023180"/>
    </source>
</evidence>
<feature type="disulfide bond" evidence="15">
    <location>
        <begin position="48"/>
        <end position="55"/>
    </location>
</feature>
<dbReference type="PANTHER" id="PTHR37928">
    <property type="entry name" value="CFEM DOMAIN PROTEIN (AFU_ORTHOLOGUE AFUA_6G14090)"/>
    <property type="match status" value="1"/>
</dbReference>
<dbReference type="GO" id="GO:0005576">
    <property type="term" value="C:extracellular region"/>
    <property type="evidence" value="ECO:0007669"/>
    <property type="project" value="UniProtKB-SubCell"/>
</dbReference>
<sequence length="317" mass="32806">MQSLLFTKLLLGLLFSDVVMSRALLGKRADLPACAQPCFVAAVTATGCAADDAPCICDSQPFYESMLACVLTTCGFADVSNLLSFGLDFCNRTGVNSAQRLGGVGNHVQISSTAETLPLPTTTPFVISSPALTPEATVGSTSKTTYHPAQIYTSNEEVVSYTKAGTPPVETSSIVATTSSFTSTKTSPSAQETIYSVMSKSTIGSSANTESFKTTISSVVVTSDSAPTQPITISSGRFSVEPPSSTEEGSSLVVIQTANPISTPPQSAETSSPQKTSAPPTATADQPSSASASALHLFENGSFNSFVLCLVALFLIF</sequence>
<gene>
    <name evidence="19" type="ORF">H072_1834</name>
</gene>
<evidence type="ECO:0000256" key="6">
    <source>
        <dbReference type="ARBA" id="ARBA00022617"/>
    </source>
</evidence>
<dbReference type="AlphaFoldDB" id="S8BXC4"/>
<keyword evidence="11" id="KW-0472">Membrane</keyword>
<dbReference type="PROSITE" id="PS52012">
    <property type="entry name" value="CFEM"/>
    <property type="match status" value="1"/>
</dbReference>
<comment type="caution">
    <text evidence="19">The sequence shown here is derived from an EMBL/GenBank/DDBJ whole genome shotgun (WGS) entry which is preliminary data.</text>
</comment>
<keyword evidence="9 17" id="KW-0732">Signal</keyword>
<feature type="signal peptide" evidence="17">
    <location>
        <begin position="1"/>
        <end position="21"/>
    </location>
</feature>
<keyword evidence="20" id="KW-1185">Reference proteome</keyword>
<dbReference type="Proteomes" id="UP000015100">
    <property type="component" value="Unassembled WGS sequence"/>
</dbReference>
<evidence type="ECO:0000256" key="9">
    <source>
        <dbReference type="ARBA" id="ARBA00022729"/>
    </source>
</evidence>
<feature type="binding site" description="axial binding residue" evidence="15">
    <location>
        <position position="52"/>
    </location>
    <ligand>
        <name>heme</name>
        <dbReference type="ChEBI" id="CHEBI:30413"/>
    </ligand>
    <ligandPart>
        <name>Fe</name>
        <dbReference type="ChEBI" id="CHEBI:18248"/>
    </ligandPart>
</feature>
<organism evidence="19 20">
    <name type="scientific">Dactylellina haptotyla (strain CBS 200.50)</name>
    <name type="common">Nematode-trapping fungus</name>
    <name type="synonym">Monacrosporium haptotylum</name>
    <dbReference type="NCBI Taxonomy" id="1284197"/>
    <lineage>
        <taxon>Eukaryota</taxon>
        <taxon>Fungi</taxon>
        <taxon>Dikarya</taxon>
        <taxon>Ascomycota</taxon>
        <taxon>Pezizomycotina</taxon>
        <taxon>Orbiliomycetes</taxon>
        <taxon>Orbiliales</taxon>
        <taxon>Orbiliaceae</taxon>
        <taxon>Dactylellina</taxon>
    </lineage>
</organism>
<feature type="region of interest" description="Disordered" evidence="16">
    <location>
        <begin position="231"/>
        <end position="287"/>
    </location>
</feature>
<evidence type="ECO:0000256" key="5">
    <source>
        <dbReference type="ARBA" id="ARBA00022525"/>
    </source>
</evidence>
<feature type="disulfide bond" evidence="15">
    <location>
        <begin position="57"/>
        <end position="90"/>
    </location>
</feature>
<dbReference type="GO" id="GO:0005886">
    <property type="term" value="C:plasma membrane"/>
    <property type="evidence" value="ECO:0007669"/>
    <property type="project" value="UniProtKB-SubCell"/>
</dbReference>
<evidence type="ECO:0000256" key="3">
    <source>
        <dbReference type="ARBA" id="ARBA00010031"/>
    </source>
</evidence>
<reference evidence="19 20" key="1">
    <citation type="journal article" date="2013" name="PLoS Genet.">
        <title>Genomic mechanisms accounting for the adaptation to parasitism in nematode-trapping fungi.</title>
        <authorList>
            <person name="Meerupati T."/>
            <person name="Andersson K.M."/>
            <person name="Friman E."/>
            <person name="Kumar D."/>
            <person name="Tunlid A."/>
            <person name="Ahren D."/>
        </authorList>
    </citation>
    <scope>NUCLEOTIDE SEQUENCE [LARGE SCALE GENOMIC DNA]</scope>
    <source>
        <strain evidence="19 20">CBS 200.50</strain>
    </source>
</reference>
<evidence type="ECO:0000256" key="16">
    <source>
        <dbReference type="SAM" id="MobiDB-lite"/>
    </source>
</evidence>
<evidence type="ECO:0000256" key="7">
    <source>
        <dbReference type="ARBA" id="ARBA00022622"/>
    </source>
</evidence>
<evidence type="ECO:0000256" key="17">
    <source>
        <dbReference type="SAM" id="SignalP"/>
    </source>
</evidence>
<evidence type="ECO:0000256" key="8">
    <source>
        <dbReference type="ARBA" id="ARBA00022723"/>
    </source>
</evidence>
<keyword evidence="12 15" id="KW-1015">Disulfide bond</keyword>
<evidence type="ECO:0000256" key="2">
    <source>
        <dbReference type="ARBA" id="ARBA00004613"/>
    </source>
</evidence>
<dbReference type="InterPro" id="IPR008427">
    <property type="entry name" value="Extracellular_membr_CFEM_dom"/>
</dbReference>
<dbReference type="Pfam" id="PF05730">
    <property type="entry name" value="CFEM"/>
    <property type="match status" value="1"/>
</dbReference>
<dbReference type="eggNOG" id="ENOG502T2B9">
    <property type="taxonomic scope" value="Eukaryota"/>
</dbReference>
<dbReference type="EMBL" id="AQGS01000057">
    <property type="protein sequence ID" value="EPS44168.1"/>
    <property type="molecule type" value="Genomic_DNA"/>
</dbReference>
<protein>
    <recommendedName>
        <fullName evidence="18">CFEM domain-containing protein</fullName>
    </recommendedName>
</protein>
<evidence type="ECO:0000256" key="14">
    <source>
        <dbReference type="ARBA" id="ARBA00023288"/>
    </source>
</evidence>
<feature type="disulfide bond" evidence="15">
    <location>
        <begin position="38"/>
        <end position="69"/>
    </location>
</feature>
<keyword evidence="6 15" id="KW-0349">Heme</keyword>
<evidence type="ECO:0000256" key="11">
    <source>
        <dbReference type="ARBA" id="ARBA00023136"/>
    </source>
</evidence>
<evidence type="ECO:0000256" key="10">
    <source>
        <dbReference type="ARBA" id="ARBA00023004"/>
    </source>
</evidence>
<dbReference type="GO" id="GO:0046872">
    <property type="term" value="F:metal ion binding"/>
    <property type="evidence" value="ECO:0007669"/>
    <property type="project" value="UniProtKB-UniRule"/>
</dbReference>
<evidence type="ECO:0000256" key="15">
    <source>
        <dbReference type="PROSITE-ProRule" id="PRU01356"/>
    </source>
</evidence>
<evidence type="ECO:0000256" key="12">
    <source>
        <dbReference type="ARBA" id="ARBA00023157"/>
    </source>
</evidence>